<feature type="coiled-coil region" evidence="1">
    <location>
        <begin position="767"/>
        <end position="818"/>
    </location>
</feature>
<name>A0A9P5SLN2_9FUNG</name>
<sequence>MVTTSPHNRYQTGMPMVQDCNSSFAQGLLAPSLEPNVSQPKENEEDDIPITLDELLSEIKLLAQHDFTIKGVHYHPVLKGLFQRLCDYDVMLKNARKKAERAAPASPMMNESTSGDCVPPSPYENNRKKRLSQSPHQSQPHSPTGSALNTPKFRRVQASTSSSAAALVVANSRGIPVMHADATDDQASQHIARLEEKVTDLEQQLAQSRRAHHGLLQDHIMSLQACTPPSTVTTTQSTVAAQNPAIQSILSSITHISPMPQTDANLFSPLEPRAERRRTISGSSQLAKEQARLSKSMTRSQTSLHDALVQAQQQQALQLDRLKGNTVYNQGSGSEEQLAIDSQAMVNEAVTRLLRAETELGLLKLVMAQNQQEISGLEEEVFQKQKELHHHRRILESMIESNRLGYVTQIQEDRTEIRGLETRLAKERREAAAKVVALEQEIARLKTTLADKTEEAMDLETKNQVQMLQTEVDQLRSQVRRHVKKVVALEQRLAQVDAEFREDKASLAQMSARLRQTMDHGADKTLDMINHMEKEHKAKSGALKSNLVKSQRATIRLQNEVVAMALPIVRIQTLNEGPEESAERDQAEIAKLVKEVEEYKEEIHKIGSEVASPPSNAARTGDRQTRELKDKMTALEIQLQVITASLRLKELELEQALEETERVMLQLEESEAKLERELAAQKDVHVEAMAKFDQEKKIQAQRERAAQVASVTLFQNMVTRLQTELNDTQEKLRDMTLCWGHTKDQLMKCDASYRRRKKELDETTKALHEVHETVAHLSDAIELLEKEKQANLVLVHTIAKRDQALAEMENRVKRLEDERP</sequence>
<dbReference type="EMBL" id="JAAAUY010000224">
    <property type="protein sequence ID" value="KAF9333070.1"/>
    <property type="molecule type" value="Genomic_DNA"/>
</dbReference>
<dbReference type="Gene3D" id="6.10.140.920">
    <property type="match status" value="1"/>
</dbReference>
<dbReference type="Proteomes" id="UP000696485">
    <property type="component" value="Unassembled WGS sequence"/>
</dbReference>
<feature type="coiled-coil region" evidence="1">
    <location>
        <begin position="639"/>
        <end position="684"/>
    </location>
</feature>
<evidence type="ECO:0000313" key="3">
    <source>
        <dbReference type="EMBL" id="KAF9333070.1"/>
    </source>
</evidence>
<feature type="coiled-coil region" evidence="1">
    <location>
        <begin position="582"/>
        <end position="609"/>
    </location>
</feature>
<keyword evidence="4" id="KW-1185">Reference proteome</keyword>
<proteinExistence type="predicted"/>
<keyword evidence="1" id="KW-0175">Coiled coil</keyword>
<comment type="caution">
    <text evidence="3">The sequence shown here is derived from an EMBL/GenBank/DDBJ whole genome shotgun (WGS) entry which is preliminary data.</text>
</comment>
<gene>
    <name evidence="3" type="ORF">BG006_004058</name>
</gene>
<protein>
    <submittedName>
        <fullName evidence="3">Uncharacterized protein</fullName>
    </submittedName>
</protein>
<evidence type="ECO:0000256" key="2">
    <source>
        <dbReference type="SAM" id="MobiDB-lite"/>
    </source>
</evidence>
<feature type="region of interest" description="Disordered" evidence="2">
    <location>
        <begin position="99"/>
        <end position="150"/>
    </location>
</feature>
<reference evidence="3" key="1">
    <citation type="journal article" date="2020" name="Fungal Divers.">
        <title>Resolving the Mortierellaceae phylogeny through synthesis of multi-gene phylogenetics and phylogenomics.</title>
        <authorList>
            <person name="Vandepol N."/>
            <person name="Liber J."/>
            <person name="Desiro A."/>
            <person name="Na H."/>
            <person name="Kennedy M."/>
            <person name="Barry K."/>
            <person name="Grigoriev I.V."/>
            <person name="Miller A.N."/>
            <person name="O'Donnell K."/>
            <person name="Stajich J.E."/>
            <person name="Bonito G."/>
        </authorList>
    </citation>
    <scope>NUCLEOTIDE SEQUENCE</scope>
    <source>
        <strain evidence="3">NVP1</strain>
    </source>
</reference>
<feature type="coiled-coil region" evidence="1">
    <location>
        <begin position="184"/>
        <end position="211"/>
    </location>
</feature>
<evidence type="ECO:0000256" key="1">
    <source>
        <dbReference type="SAM" id="Coils"/>
    </source>
</evidence>
<evidence type="ECO:0000313" key="4">
    <source>
        <dbReference type="Proteomes" id="UP000696485"/>
    </source>
</evidence>
<accession>A0A9P5SLN2</accession>
<feature type="compositionally biased region" description="Low complexity" evidence="2">
    <location>
        <begin position="132"/>
        <end position="143"/>
    </location>
</feature>
<feature type="coiled-coil region" evidence="1">
    <location>
        <begin position="367"/>
        <end position="499"/>
    </location>
</feature>
<organism evidence="3 4">
    <name type="scientific">Podila minutissima</name>
    <dbReference type="NCBI Taxonomy" id="64525"/>
    <lineage>
        <taxon>Eukaryota</taxon>
        <taxon>Fungi</taxon>
        <taxon>Fungi incertae sedis</taxon>
        <taxon>Mucoromycota</taxon>
        <taxon>Mortierellomycotina</taxon>
        <taxon>Mortierellomycetes</taxon>
        <taxon>Mortierellales</taxon>
        <taxon>Mortierellaceae</taxon>
        <taxon>Podila</taxon>
    </lineage>
</organism>
<dbReference type="AlphaFoldDB" id="A0A9P5SLN2"/>